<evidence type="ECO:0000313" key="3">
    <source>
        <dbReference type="Proteomes" id="UP000482209"/>
    </source>
</evidence>
<protein>
    <submittedName>
        <fullName evidence="2">HNH endonuclease</fullName>
    </submittedName>
</protein>
<organism evidence="2 3">
    <name type="scientific">Velocimicrobium porci</name>
    <dbReference type="NCBI Taxonomy" id="2606634"/>
    <lineage>
        <taxon>Bacteria</taxon>
        <taxon>Bacillati</taxon>
        <taxon>Bacillota</taxon>
        <taxon>Clostridia</taxon>
        <taxon>Lachnospirales</taxon>
        <taxon>Lachnospiraceae</taxon>
        <taxon>Velocimicrobium</taxon>
    </lineage>
</organism>
<reference evidence="2 3" key="1">
    <citation type="submission" date="2019-08" db="EMBL/GenBank/DDBJ databases">
        <title>In-depth cultivation of the pig gut microbiome towards novel bacterial diversity and tailored functional studies.</title>
        <authorList>
            <person name="Wylensek D."/>
            <person name="Hitch T.C.A."/>
            <person name="Clavel T."/>
        </authorList>
    </citation>
    <scope>NUCLEOTIDE SEQUENCE [LARGE SCALE GENOMIC DNA]</scope>
    <source>
        <strain evidence="2 3">WCA-693-APC-MOT-I</strain>
    </source>
</reference>
<dbReference type="SMART" id="SM00507">
    <property type="entry name" value="HNHc"/>
    <property type="match status" value="1"/>
</dbReference>
<dbReference type="PANTHER" id="PTHR33877:SF1">
    <property type="entry name" value="TYPE IV METHYL-DIRECTED RESTRICTION ENZYME ECOKMCRA"/>
    <property type="match status" value="1"/>
</dbReference>
<dbReference type="PANTHER" id="PTHR33877">
    <property type="entry name" value="SLL1193 PROTEIN"/>
    <property type="match status" value="1"/>
</dbReference>
<keyword evidence="3" id="KW-1185">Reference proteome</keyword>
<keyword evidence="2" id="KW-0255">Endonuclease</keyword>
<dbReference type="InterPro" id="IPR002711">
    <property type="entry name" value="HNH"/>
</dbReference>
<dbReference type="InterPro" id="IPR052892">
    <property type="entry name" value="NA-targeting_endonuclease"/>
</dbReference>
<dbReference type="Gene3D" id="1.10.30.50">
    <property type="match status" value="1"/>
</dbReference>
<keyword evidence="2" id="KW-0378">Hydrolase</keyword>
<dbReference type="GO" id="GO:0004519">
    <property type="term" value="F:endonuclease activity"/>
    <property type="evidence" value="ECO:0007669"/>
    <property type="project" value="UniProtKB-KW"/>
</dbReference>
<dbReference type="InterPro" id="IPR003615">
    <property type="entry name" value="HNH_nuc"/>
</dbReference>
<feature type="domain" description="HNH nuclease" evidence="1">
    <location>
        <begin position="184"/>
        <end position="237"/>
    </location>
</feature>
<dbReference type="EMBL" id="VUMT01000009">
    <property type="protein sequence ID" value="MSS63675.1"/>
    <property type="molecule type" value="Genomic_DNA"/>
</dbReference>
<comment type="caution">
    <text evidence="2">The sequence shown here is derived from an EMBL/GenBank/DDBJ whole genome shotgun (WGS) entry which is preliminary data.</text>
</comment>
<evidence type="ECO:0000259" key="1">
    <source>
        <dbReference type="SMART" id="SM00507"/>
    </source>
</evidence>
<dbReference type="AlphaFoldDB" id="A0A6L5XY11"/>
<dbReference type="Pfam" id="PF01844">
    <property type="entry name" value="HNH"/>
    <property type="match status" value="1"/>
</dbReference>
<dbReference type="Proteomes" id="UP000482209">
    <property type="component" value="Unassembled WGS sequence"/>
</dbReference>
<accession>A0A6L5XY11</accession>
<name>A0A6L5XY11_9FIRM</name>
<dbReference type="CDD" id="cd00085">
    <property type="entry name" value="HNHc"/>
    <property type="match status" value="1"/>
</dbReference>
<evidence type="ECO:0000313" key="2">
    <source>
        <dbReference type="EMBL" id="MSS63675.1"/>
    </source>
</evidence>
<gene>
    <name evidence="2" type="ORF">FYJ58_07265</name>
</gene>
<sequence>MLSKIGEIWMQKINKQTRTLYNILMICTCLQLIRLVKERFGLLQIEFQRMPEIMQQQYASLMKDSNSLDCLKYSSPQMERRYIMAIVITNGNYYIWYTSTGATKKVSDINLAYQFPTVADAIKGMKKAEGQTKNYYVFDTLTQKILWKWMTHEELDEIRKNKISMSMVKRDKNGKIKRKSYSDDVRKLIYIKAGGRCELCGRKILLDDMTLDHVNPLSMGGDDDVENLSCTCYPCNLFKGNILPTDFYERITDIFMYQMERQNSHNLKWKIVHKLLSSFTQSK</sequence>
<proteinExistence type="predicted"/>
<keyword evidence="2" id="KW-0540">Nuclease</keyword>